<dbReference type="EMBL" id="CP042425">
    <property type="protein sequence ID" value="QEL20873.1"/>
    <property type="molecule type" value="Genomic_DNA"/>
</dbReference>
<feature type="compositionally biased region" description="Basic residues" evidence="1">
    <location>
        <begin position="204"/>
        <end position="219"/>
    </location>
</feature>
<organism evidence="2 3">
    <name type="scientific">Limnoglobus roseus</name>
    <dbReference type="NCBI Taxonomy" id="2598579"/>
    <lineage>
        <taxon>Bacteria</taxon>
        <taxon>Pseudomonadati</taxon>
        <taxon>Planctomycetota</taxon>
        <taxon>Planctomycetia</taxon>
        <taxon>Gemmatales</taxon>
        <taxon>Gemmataceae</taxon>
        <taxon>Limnoglobus</taxon>
    </lineage>
</organism>
<evidence type="ECO:0000313" key="3">
    <source>
        <dbReference type="Proteomes" id="UP000324974"/>
    </source>
</evidence>
<sequence>MLLEYVPTRPHYLVPQDAAAAAVPLQAIVQRAAQADRQAEIPCLTIQGTSAASKSGVSPVHHVSDRLARAAEARDQSPREPPRLPGVLRTAPPSRRCVRGCRMAARVPPTSVRIFGPGSPRTNRSTRRWRTTSHYPADREPTPPPRSCFPLPVGRPPLTPSRARHRRPSTRAREPGRPGSGPESPRPRTRRPATHPRESAGGRTRGRRRYFPRGRRQWS</sequence>
<name>A0A5C1AS04_9BACT</name>
<protein>
    <submittedName>
        <fullName evidence="2">Uncharacterized protein</fullName>
    </submittedName>
</protein>
<feature type="region of interest" description="Disordered" evidence="1">
    <location>
        <begin position="70"/>
        <end position="92"/>
    </location>
</feature>
<evidence type="ECO:0000313" key="2">
    <source>
        <dbReference type="EMBL" id="QEL20873.1"/>
    </source>
</evidence>
<evidence type="ECO:0000256" key="1">
    <source>
        <dbReference type="SAM" id="MobiDB-lite"/>
    </source>
</evidence>
<gene>
    <name evidence="2" type="ORF">PX52LOC_07994</name>
</gene>
<feature type="compositionally biased region" description="Basic and acidic residues" evidence="1">
    <location>
        <begin position="70"/>
        <end position="82"/>
    </location>
</feature>
<proteinExistence type="predicted"/>
<dbReference type="Proteomes" id="UP000324974">
    <property type="component" value="Chromosome"/>
</dbReference>
<feature type="region of interest" description="Disordered" evidence="1">
    <location>
        <begin position="109"/>
        <end position="219"/>
    </location>
</feature>
<accession>A0A5C1AS04</accession>
<reference evidence="3" key="1">
    <citation type="submission" date="2019-08" db="EMBL/GenBank/DDBJ databases">
        <title>Limnoglobus roseus gen. nov., sp. nov., a novel freshwater planctomycete with a giant genome from the family Gemmataceae.</title>
        <authorList>
            <person name="Kulichevskaya I.S."/>
            <person name="Naumoff D.G."/>
            <person name="Miroshnikov K."/>
            <person name="Ivanova A."/>
            <person name="Philippov D.A."/>
            <person name="Hakobyan A."/>
            <person name="Rijpstra I.C."/>
            <person name="Sinninghe Damste J.S."/>
            <person name="Liesack W."/>
            <person name="Dedysh S.N."/>
        </authorList>
    </citation>
    <scope>NUCLEOTIDE SEQUENCE [LARGE SCALE GENOMIC DNA]</scope>
    <source>
        <strain evidence="3">PX52</strain>
    </source>
</reference>
<dbReference type="KEGG" id="lrs:PX52LOC_07994"/>
<dbReference type="AlphaFoldDB" id="A0A5C1AS04"/>
<feature type="compositionally biased region" description="Pro residues" evidence="1">
    <location>
        <begin position="142"/>
        <end position="159"/>
    </location>
</feature>
<keyword evidence="3" id="KW-1185">Reference proteome</keyword>